<comment type="caution">
    <text evidence="4">The sequence shown here is derived from an EMBL/GenBank/DDBJ whole genome shotgun (WGS) entry which is preliminary data.</text>
</comment>
<dbReference type="PANTHER" id="PTHR44591">
    <property type="entry name" value="STRESS RESPONSE REGULATOR PROTEIN 1"/>
    <property type="match status" value="1"/>
</dbReference>
<evidence type="ECO:0000259" key="3">
    <source>
        <dbReference type="PROSITE" id="PS50110"/>
    </source>
</evidence>
<dbReference type="CDD" id="cd17574">
    <property type="entry name" value="REC_OmpR"/>
    <property type="match status" value="1"/>
</dbReference>
<reference evidence="4 5" key="1">
    <citation type="submission" date="2024-09" db="EMBL/GenBank/DDBJ databases">
        <title>Laminarin stimulates single cell rates of sulfate reduction while oxygen inhibits transcriptomic activity in coastal marine sediment.</title>
        <authorList>
            <person name="Lindsay M."/>
            <person name="Orcutt B."/>
            <person name="Emerson D."/>
            <person name="Stepanauskas R."/>
            <person name="D'Angelo T."/>
        </authorList>
    </citation>
    <scope>NUCLEOTIDE SEQUENCE [LARGE SCALE GENOMIC DNA]</scope>
    <source>
        <strain evidence="4">SAG AM-311-K15</strain>
    </source>
</reference>
<dbReference type="EMBL" id="JBHPBY010000407">
    <property type="protein sequence ID" value="MFC1853033.1"/>
    <property type="molecule type" value="Genomic_DNA"/>
</dbReference>
<dbReference type="SUPFAM" id="SSF52172">
    <property type="entry name" value="CheY-like"/>
    <property type="match status" value="1"/>
</dbReference>
<dbReference type="Proteomes" id="UP001594351">
    <property type="component" value="Unassembled WGS sequence"/>
</dbReference>
<feature type="modified residue" description="4-aspartylphosphate" evidence="2">
    <location>
        <position position="54"/>
    </location>
</feature>
<dbReference type="PROSITE" id="PS50110">
    <property type="entry name" value="RESPONSE_REGULATORY"/>
    <property type="match status" value="1"/>
</dbReference>
<dbReference type="InterPro" id="IPR050595">
    <property type="entry name" value="Bact_response_regulator"/>
</dbReference>
<dbReference type="InterPro" id="IPR001789">
    <property type="entry name" value="Sig_transdc_resp-reg_receiver"/>
</dbReference>
<keyword evidence="1 2" id="KW-0597">Phosphoprotein</keyword>
<proteinExistence type="predicted"/>
<accession>A0ABV6Z3W5</accession>
<dbReference type="SMART" id="SM00448">
    <property type="entry name" value="REC"/>
    <property type="match status" value="1"/>
</dbReference>
<evidence type="ECO:0000313" key="4">
    <source>
        <dbReference type="EMBL" id="MFC1853033.1"/>
    </source>
</evidence>
<keyword evidence="5" id="KW-1185">Reference proteome</keyword>
<dbReference type="PANTHER" id="PTHR44591:SF3">
    <property type="entry name" value="RESPONSE REGULATORY DOMAIN-CONTAINING PROTEIN"/>
    <property type="match status" value="1"/>
</dbReference>
<dbReference type="Gene3D" id="3.40.50.2300">
    <property type="match status" value="1"/>
</dbReference>
<feature type="domain" description="Response regulatory" evidence="3">
    <location>
        <begin position="5"/>
        <end position="121"/>
    </location>
</feature>
<evidence type="ECO:0000256" key="1">
    <source>
        <dbReference type="ARBA" id="ARBA00022553"/>
    </source>
</evidence>
<dbReference type="InterPro" id="IPR011006">
    <property type="entry name" value="CheY-like_superfamily"/>
</dbReference>
<protein>
    <submittedName>
        <fullName evidence="4">PleD family two-component system response regulator</fullName>
    </submittedName>
</protein>
<evidence type="ECO:0000256" key="2">
    <source>
        <dbReference type="PROSITE-ProRule" id="PRU00169"/>
    </source>
</evidence>
<name>A0ABV6Z3W5_UNCC1</name>
<organism evidence="4 5">
    <name type="scientific">candidate division CSSED10-310 bacterium</name>
    <dbReference type="NCBI Taxonomy" id="2855610"/>
    <lineage>
        <taxon>Bacteria</taxon>
        <taxon>Bacteria division CSSED10-310</taxon>
    </lineage>
</organism>
<evidence type="ECO:0000313" key="5">
    <source>
        <dbReference type="Proteomes" id="UP001594351"/>
    </source>
</evidence>
<gene>
    <name evidence="4" type="ORF">ACFL27_22780</name>
</gene>
<sequence>MTAKKVLVVDDDHTILERVAHILKQNKYHVILAHDGEKGLITAMKSPPDLIILDVEMPKMRGWEVCKILKQNKLTASIPIIILTSRSELSDILVAMQQGADDYLPKPFEDSELLRRVDRLIDTTV</sequence>
<dbReference type="Pfam" id="PF00072">
    <property type="entry name" value="Response_reg"/>
    <property type="match status" value="1"/>
</dbReference>